<organism evidence="3 4">
    <name type="scientific">Sphingomonas tabacisoli</name>
    <dbReference type="NCBI Taxonomy" id="2249466"/>
    <lineage>
        <taxon>Bacteria</taxon>
        <taxon>Pseudomonadati</taxon>
        <taxon>Pseudomonadota</taxon>
        <taxon>Alphaproteobacteria</taxon>
        <taxon>Sphingomonadales</taxon>
        <taxon>Sphingomonadaceae</taxon>
        <taxon>Sphingomonas</taxon>
    </lineage>
</organism>
<dbReference type="CDD" id="cd07010">
    <property type="entry name" value="cupin_PMI_type_I_N_bac"/>
    <property type="match status" value="1"/>
</dbReference>
<proteinExistence type="predicted"/>
<protein>
    <submittedName>
        <fullName evidence="3">Class I mannose-6-phosphate isomerase</fullName>
    </submittedName>
</protein>
<dbReference type="GO" id="GO:0016853">
    <property type="term" value="F:isomerase activity"/>
    <property type="evidence" value="ECO:0007669"/>
    <property type="project" value="UniProtKB-KW"/>
</dbReference>
<accession>A0ABW4I381</accession>
<evidence type="ECO:0000313" key="3">
    <source>
        <dbReference type="EMBL" id="MFD1611687.1"/>
    </source>
</evidence>
<gene>
    <name evidence="3" type="ORF">ACFSCW_07735</name>
</gene>
<dbReference type="PANTHER" id="PTHR42742">
    <property type="entry name" value="TRANSCRIPTIONAL REPRESSOR MPRA"/>
    <property type="match status" value="1"/>
</dbReference>
<dbReference type="Proteomes" id="UP001597115">
    <property type="component" value="Unassembled WGS sequence"/>
</dbReference>
<dbReference type="InterPro" id="IPR051804">
    <property type="entry name" value="Carb_Metab_Reg_Kinase/Isom"/>
</dbReference>
<keyword evidence="1" id="KW-0479">Metal-binding</keyword>
<sequence length="254" mass="27698">MPATLLPTKRVAKPWGRHQLWPGFENPAPDEEPIGEIWFPSPAGDDPELLIKYLFTSEKLSVQVHPDDEGARDRGYPRGKDEAWLVLAAEPDSTIALGPKQPLSAEQLRAAALDGSIVGLLDWRPVKAGDFIYSPAGTVHAIGAGLTVIEIQQNLDLTYRLYDYGRPRELHLDDGMAVSTLEPFEEAQERKFTVEHLQSGEHDVSADKGWLVPVTGGGTIDGERFAAGQCWAVSGTATVTLDDRSTALFAFPNA</sequence>
<dbReference type="SUPFAM" id="SSF51182">
    <property type="entry name" value="RmlC-like cupins"/>
    <property type="match status" value="1"/>
</dbReference>
<evidence type="ECO:0000256" key="1">
    <source>
        <dbReference type="ARBA" id="ARBA00022723"/>
    </source>
</evidence>
<evidence type="ECO:0000313" key="4">
    <source>
        <dbReference type="Proteomes" id="UP001597115"/>
    </source>
</evidence>
<dbReference type="InterPro" id="IPR014710">
    <property type="entry name" value="RmlC-like_jellyroll"/>
</dbReference>
<reference evidence="4" key="1">
    <citation type="journal article" date="2019" name="Int. J. Syst. Evol. Microbiol.">
        <title>The Global Catalogue of Microorganisms (GCM) 10K type strain sequencing project: providing services to taxonomists for standard genome sequencing and annotation.</title>
        <authorList>
            <consortium name="The Broad Institute Genomics Platform"/>
            <consortium name="The Broad Institute Genome Sequencing Center for Infectious Disease"/>
            <person name="Wu L."/>
            <person name="Ma J."/>
        </authorList>
    </citation>
    <scope>NUCLEOTIDE SEQUENCE [LARGE SCALE GENOMIC DNA]</scope>
    <source>
        <strain evidence="4">CGMCC 1.16275</strain>
    </source>
</reference>
<dbReference type="RefSeq" id="WP_380888271.1">
    <property type="nucleotide sequence ID" value="NZ_JBHUDY010000001.1"/>
</dbReference>
<keyword evidence="2" id="KW-0862">Zinc</keyword>
<comment type="caution">
    <text evidence="3">The sequence shown here is derived from an EMBL/GenBank/DDBJ whole genome shotgun (WGS) entry which is preliminary data.</text>
</comment>
<keyword evidence="4" id="KW-1185">Reference proteome</keyword>
<dbReference type="InterPro" id="IPR011051">
    <property type="entry name" value="RmlC_Cupin_sf"/>
</dbReference>
<name>A0ABW4I381_9SPHN</name>
<keyword evidence="3" id="KW-0413">Isomerase</keyword>
<dbReference type="PANTHER" id="PTHR42742:SF3">
    <property type="entry name" value="FRUCTOKINASE"/>
    <property type="match status" value="1"/>
</dbReference>
<evidence type="ECO:0000256" key="2">
    <source>
        <dbReference type="ARBA" id="ARBA00022833"/>
    </source>
</evidence>
<dbReference type="EMBL" id="JBHUDY010000001">
    <property type="protein sequence ID" value="MFD1611687.1"/>
    <property type="molecule type" value="Genomic_DNA"/>
</dbReference>
<dbReference type="Gene3D" id="2.60.120.10">
    <property type="entry name" value="Jelly Rolls"/>
    <property type="match status" value="1"/>
</dbReference>